<name>A0A8E2RVY5_9BURK</name>
<proteinExistence type="predicted"/>
<dbReference type="EMBL" id="JAHPMX010000007">
    <property type="protein sequence ID" value="MBU9357924.1"/>
    <property type="molecule type" value="Genomic_DNA"/>
</dbReference>
<dbReference type="FunFam" id="1.10.10.10:FF:000056">
    <property type="entry name" value="IclR family transcriptional regulator"/>
    <property type="match status" value="1"/>
</dbReference>
<dbReference type="PROSITE" id="PS51077">
    <property type="entry name" value="HTH_ICLR"/>
    <property type="match status" value="1"/>
</dbReference>
<dbReference type="Pfam" id="PF01614">
    <property type="entry name" value="IclR_C"/>
    <property type="match status" value="1"/>
</dbReference>
<dbReference type="GO" id="GO:0045892">
    <property type="term" value="P:negative regulation of DNA-templated transcription"/>
    <property type="evidence" value="ECO:0007669"/>
    <property type="project" value="TreeGrafter"/>
</dbReference>
<dbReference type="SMART" id="SM00346">
    <property type="entry name" value="HTH_ICLR"/>
    <property type="match status" value="1"/>
</dbReference>
<dbReference type="GO" id="GO:0003700">
    <property type="term" value="F:DNA-binding transcription factor activity"/>
    <property type="evidence" value="ECO:0007669"/>
    <property type="project" value="TreeGrafter"/>
</dbReference>
<dbReference type="Gene3D" id="3.30.450.40">
    <property type="match status" value="1"/>
</dbReference>
<comment type="caution">
    <text evidence="7">The sequence shown here is derived from an EMBL/GenBank/DDBJ whole genome shotgun (WGS) entry which is preliminary data.</text>
</comment>
<dbReference type="InterPro" id="IPR036388">
    <property type="entry name" value="WH-like_DNA-bd_sf"/>
</dbReference>
<dbReference type="InterPro" id="IPR036390">
    <property type="entry name" value="WH_DNA-bd_sf"/>
</dbReference>
<evidence type="ECO:0000259" key="4">
    <source>
        <dbReference type="PROSITE" id="PS51077"/>
    </source>
</evidence>
<organism evidence="7 8">
    <name type="scientific">Burkholderia multivorans</name>
    <dbReference type="NCBI Taxonomy" id="87883"/>
    <lineage>
        <taxon>Bacteria</taxon>
        <taxon>Pseudomonadati</taxon>
        <taxon>Pseudomonadota</taxon>
        <taxon>Betaproteobacteria</taxon>
        <taxon>Burkholderiales</taxon>
        <taxon>Burkholderiaceae</taxon>
        <taxon>Burkholderia</taxon>
        <taxon>Burkholderia cepacia complex</taxon>
    </lineage>
</organism>
<accession>A0A8E2RVY5</accession>
<keyword evidence="3" id="KW-0804">Transcription</keyword>
<evidence type="ECO:0000256" key="2">
    <source>
        <dbReference type="ARBA" id="ARBA00023125"/>
    </source>
</evidence>
<feature type="domain" description="HTH iclR-type" evidence="4">
    <location>
        <begin position="23"/>
        <end position="85"/>
    </location>
</feature>
<dbReference type="PANTHER" id="PTHR30136">
    <property type="entry name" value="HELIX-TURN-HELIX TRANSCRIPTIONAL REGULATOR, ICLR FAMILY"/>
    <property type="match status" value="1"/>
</dbReference>
<evidence type="ECO:0000259" key="5">
    <source>
        <dbReference type="PROSITE" id="PS51078"/>
    </source>
</evidence>
<dbReference type="InterPro" id="IPR005471">
    <property type="entry name" value="Tscrpt_reg_IclR_N"/>
</dbReference>
<dbReference type="Gene3D" id="1.10.10.10">
    <property type="entry name" value="Winged helix-like DNA-binding domain superfamily/Winged helix DNA-binding domain"/>
    <property type="match status" value="1"/>
</dbReference>
<dbReference type="Proteomes" id="UP000237686">
    <property type="component" value="Unassembled WGS sequence"/>
</dbReference>
<sequence>MNPDTPDTPDTTGTPADDETYLVPALERGLRVLELFNAREPVLTPNVIAQRLGLPRTTALRLVQTLHTLGYLERANRDRDYRLGARVMKLGFDYLSSLALTDIGTPVIERLRDETGFASHLVVRDGRDVVFVAKAWTHDSVMSAIKVNIGTRIPAHASVHGHVLLGDLDLAELEALFPEPMLPTYTPHTPRTAAEVHARAQKYAAEGYALSESSFEPGISVISAPVRDGSGLIVAAVTLTVARPFLEKSMLDQGLVGKVLKAAGELSERLNYRAPEPAGTRD</sequence>
<dbReference type="InterPro" id="IPR050707">
    <property type="entry name" value="HTH_MetabolicPath_Reg"/>
</dbReference>
<gene>
    <name evidence="7" type="ORF">C6P98_12495</name>
    <name evidence="6" type="ORF">KTE52_16430</name>
</gene>
<dbReference type="EMBL" id="PVFZ01000034">
    <property type="protein sequence ID" value="PRF24044.1"/>
    <property type="molecule type" value="Genomic_DNA"/>
</dbReference>
<feature type="domain" description="IclR-ED" evidence="5">
    <location>
        <begin position="86"/>
        <end position="272"/>
    </location>
</feature>
<protein>
    <submittedName>
        <fullName evidence="7">IclR family transcriptional regulator</fullName>
    </submittedName>
</protein>
<evidence type="ECO:0000256" key="3">
    <source>
        <dbReference type="ARBA" id="ARBA00023163"/>
    </source>
</evidence>
<dbReference type="InterPro" id="IPR029016">
    <property type="entry name" value="GAF-like_dom_sf"/>
</dbReference>
<evidence type="ECO:0000313" key="6">
    <source>
        <dbReference type="EMBL" id="MBU9357924.1"/>
    </source>
</evidence>
<dbReference type="PANTHER" id="PTHR30136:SF34">
    <property type="entry name" value="TRANSCRIPTIONAL REGULATOR"/>
    <property type="match status" value="1"/>
</dbReference>
<keyword evidence="1" id="KW-0805">Transcription regulation</keyword>
<dbReference type="AlphaFoldDB" id="A0A8E2RVY5"/>
<dbReference type="SUPFAM" id="SSF46785">
    <property type="entry name" value="Winged helix' DNA-binding domain"/>
    <property type="match status" value="1"/>
</dbReference>
<dbReference type="InterPro" id="IPR014757">
    <property type="entry name" value="Tscrpt_reg_IclR_C"/>
</dbReference>
<dbReference type="Pfam" id="PF09339">
    <property type="entry name" value="HTH_IclR"/>
    <property type="match status" value="1"/>
</dbReference>
<dbReference type="GO" id="GO:0003677">
    <property type="term" value="F:DNA binding"/>
    <property type="evidence" value="ECO:0007669"/>
    <property type="project" value="UniProtKB-KW"/>
</dbReference>
<reference evidence="6" key="2">
    <citation type="submission" date="2021-06" db="EMBL/GenBank/DDBJ databases">
        <title>A collection of bacterial strains from the Burkholderia cepacia Research Laboratory and Repository.</title>
        <authorList>
            <person name="Lipuma J."/>
            <person name="Spilker T."/>
        </authorList>
    </citation>
    <scope>NUCLEOTIDE SEQUENCE</scope>
    <source>
        <strain evidence="6">AU37435</strain>
    </source>
</reference>
<dbReference type="PROSITE" id="PS51078">
    <property type="entry name" value="ICLR_ED"/>
    <property type="match status" value="1"/>
</dbReference>
<keyword evidence="2" id="KW-0238">DNA-binding</keyword>
<evidence type="ECO:0000313" key="7">
    <source>
        <dbReference type="EMBL" id="PRF24044.1"/>
    </source>
</evidence>
<evidence type="ECO:0000313" key="8">
    <source>
        <dbReference type="Proteomes" id="UP000237686"/>
    </source>
</evidence>
<dbReference type="RefSeq" id="WP_105752610.1">
    <property type="nucleotide sequence ID" value="NZ_CADFDF010000010.1"/>
</dbReference>
<dbReference type="SUPFAM" id="SSF55781">
    <property type="entry name" value="GAF domain-like"/>
    <property type="match status" value="1"/>
</dbReference>
<dbReference type="Proteomes" id="UP001196915">
    <property type="component" value="Unassembled WGS sequence"/>
</dbReference>
<evidence type="ECO:0000256" key="1">
    <source>
        <dbReference type="ARBA" id="ARBA00023015"/>
    </source>
</evidence>
<reference evidence="7 8" key="1">
    <citation type="submission" date="2018-03" db="EMBL/GenBank/DDBJ databases">
        <authorList>
            <person name="Nguyen K."/>
            <person name="Fouts D."/>
            <person name="Sutton G."/>
        </authorList>
    </citation>
    <scope>NUCLEOTIDE SEQUENCE [LARGE SCALE GENOMIC DNA]</scope>
    <source>
        <strain evidence="7 8">AU17135</strain>
    </source>
</reference>